<evidence type="ECO:0000256" key="4">
    <source>
        <dbReference type="ARBA" id="ARBA00004651"/>
    </source>
</evidence>
<feature type="transmembrane region" description="Helical" evidence="21">
    <location>
        <begin position="434"/>
        <end position="456"/>
    </location>
</feature>
<protein>
    <recommendedName>
        <fullName evidence="7">Cytochrome c oxidase subunit 1</fullName>
    </recommendedName>
    <alternativeName>
        <fullName evidence="19">Cytochrome c oxidase polypeptide I</fullName>
    </alternativeName>
</protein>
<gene>
    <name evidence="23" type="ORF">MHYMCMPASI_00046</name>
</gene>
<comment type="caution">
    <text evidence="23">The sequence shown here is derived from an EMBL/GenBank/DDBJ whole genome shotgun (WGS) entry which is preliminary data.</text>
</comment>
<dbReference type="CDD" id="cd01661">
    <property type="entry name" value="cbb3_Oxidase_I"/>
    <property type="match status" value="1"/>
</dbReference>
<evidence type="ECO:0000256" key="9">
    <source>
        <dbReference type="ARBA" id="ARBA00022475"/>
    </source>
</evidence>
<comment type="pathway">
    <text evidence="5">Energy metabolism; oxidative phosphorylation.</text>
</comment>
<sequence length="475" mass="53935">MDIVDNYDNQVVRWFTAASIFWAVVGLSAGVLIALQMAYPLLNFDLPWTTFGRLRPVHTSGVIFAFGGNILMATSFFVAQRTCNIKLPNPLIARFVFFGYQLFILLALSGYVMGITQGKEYAEPEWYADILLTIVWVTYLYVFMALIIKRQEPHIYVANWFFLAFIIVVAILHLGNNISIPISLFSTGSISAFSGVQSAMIQWWYGHNAVGFFLTAGFLGIAYYFLPKRANQPVYSYRLSILHFWGLVFIYIWAGPHHLHYTSLPDWVQTLGMTMSIILWLPSWGGMINGLMTLSGAWHKLREDPVLKFLITALAFYGMSTFEGPLMAIKSINALSHYTEWTISHVHSGALGWVAMISFGAIYHMLPILWKREKMYSVELVNVHFWLATVGIVLYITSMWTAGITQGLMWRSYDNMGFLKYSFLQSVIVLHPYYMIRAIGGIFFLSGALVLVYNALCTMRGIQKQVYNQPVSLAS</sequence>
<evidence type="ECO:0000256" key="6">
    <source>
        <dbReference type="ARBA" id="ARBA00009578"/>
    </source>
</evidence>
<keyword evidence="18 21" id="KW-0472">Membrane</keyword>
<evidence type="ECO:0000256" key="11">
    <source>
        <dbReference type="ARBA" id="ARBA00022692"/>
    </source>
</evidence>
<keyword evidence="10" id="KW-0349">Heme</keyword>
<dbReference type="GO" id="GO:0005886">
    <property type="term" value="C:plasma membrane"/>
    <property type="evidence" value="ECO:0007669"/>
    <property type="project" value="UniProtKB-SubCell"/>
</dbReference>
<evidence type="ECO:0000256" key="1">
    <source>
        <dbReference type="ARBA" id="ARBA00001970"/>
    </source>
</evidence>
<reference evidence="23" key="1">
    <citation type="submission" date="2021-06" db="EMBL/GenBank/DDBJ databases">
        <authorList>
            <person name="Nardi T."/>
            <person name="Nardi T."/>
        </authorList>
    </citation>
    <scope>NUCLEOTIDE SEQUENCE</scope>
</reference>
<evidence type="ECO:0000313" key="24">
    <source>
        <dbReference type="Proteomes" id="UP000837675"/>
    </source>
</evidence>
<evidence type="ECO:0000256" key="12">
    <source>
        <dbReference type="ARBA" id="ARBA00022723"/>
    </source>
</evidence>
<evidence type="ECO:0000256" key="14">
    <source>
        <dbReference type="ARBA" id="ARBA00022982"/>
    </source>
</evidence>
<dbReference type="Gene3D" id="1.20.210.10">
    <property type="entry name" value="Cytochrome c oxidase-like, subunit I domain"/>
    <property type="match status" value="1"/>
</dbReference>
<dbReference type="PANTHER" id="PTHR10422">
    <property type="entry name" value="CYTOCHROME C OXIDASE SUBUNIT 1"/>
    <property type="match status" value="1"/>
</dbReference>
<feature type="domain" description="Cytochrome oxidase subunit I profile" evidence="22">
    <location>
        <begin position="15"/>
        <end position="475"/>
    </location>
</feature>
<evidence type="ECO:0000256" key="13">
    <source>
        <dbReference type="ARBA" id="ARBA00022967"/>
    </source>
</evidence>
<evidence type="ECO:0000256" key="17">
    <source>
        <dbReference type="ARBA" id="ARBA00023008"/>
    </source>
</evidence>
<evidence type="ECO:0000256" key="16">
    <source>
        <dbReference type="ARBA" id="ARBA00023004"/>
    </source>
</evidence>
<evidence type="ECO:0000256" key="2">
    <source>
        <dbReference type="ARBA" id="ARBA00001971"/>
    </source>
</evidence>
<dbReference type="NCBIfam" id="TIGR00780">
    <property type="entry name" value="ccoN"/>
    <property type="match status" value="1"/>
</dbReference>
<feature type="transmembrane region" description="Helical" evidence="21">
    <location>
        <begin position="204"/>
        <end position="226"/>
    </location>
</feature>
<dbReference type="AlphaFoldDB" id="A0A8S4C3G6"/>
<feature type="transmembrane region" description="Helical" evidence="21">
    <location>
        <begin position="12"/>
        <end position="39"/>
    </location>
</feature>
<organism evidence="23 24">
    <name type="scientific">Hyalomma marginatum</name>
    <dbReference type="NCBI Taxonomy" id="34627"/>
    <lineage>
        <taxon>Eukaryota</taxon>
        <taxon>Metazoa</taxon>
        <taxon>Ecdysozoa</taxon>
        <taxon>Arthropoda</taxon>
        <taxon>Chelicerata</taxon>
        <taxon>Arachnida</taxon>
        <taxon>Acari</taxon>
        <taxon>Parasitiformes</taxon>
        <taxon>Ixodida</taxon>
        <taxon>Ixodoidea</taxon>
        <taxon>Ixodidae</taxon>
        <taxon>Hyalomminae</taxon>
        <taxon>Hyalomma</taxon>
    </lineage>
</organism>
<name>A0A8S4C3G6_9ACAR</name>
<feature type="transmembrane region" description="Helical" evidence="21">
    <location>
        <begin position="91"/>
        <end position="114"/>
    </location>
</feature>
<keyword evidence="16" id="KW-0408">Iron</keyword>
<dbReference type="GO" id="GO:0015990">
    <property type="term" value="P:electron transport coupled proton transport"/>
    <property type="evidence" value="ECO:0007669"/>
    <property type="project" value="TreeGrafter"/>
</dbReference>
<keyword evidence="8" id="KW-0813">Transport</keyword>
<dbReference type="InterPro" id="IPR000883">
    <property type="entry name" value="Cyt_C_Oxase_1"/>
</dbReference>
<comment type="cofactor">
    <cofactor evidence="3">
        <name>Cu(2+)</name>
        <dbReference type="ChEBI" id="CHEBI:29036"/>
    </cofactor>
</comment>
<dbReference type="PROSITE" id="PS00077">
    <property type="entry name" value="COX1_CUB"/>
    <property type="match status" value="1"/>
</dbReference>
<evidence type="ECO:0000256" key="19">
    <source>
        <dbReference type="ARBA" id="ARBA00032715"/>
    </source>
</evidence>
<dbReference type="InterPro" id="IPR036927">
    <property type="entry name" value="Cyt_c_oxase-like_su1_sf"/>
</dbReference>
<comment type="subcellular location">
    <subcellularLocation>
        <location evidence="4">Cell membrane</location>
        <topology evidence="4">Multi-pass membrane protein</topology>
    </subcellularLocation>
</comment>
<evidence type="ECO:0000256" key="15">
    <source>
        <dbReference type="ARBA" id="ARBA00022989"/>
    </source>
</evidence>
<keyword evidence="24" id="KW-1185">Reference proteome</keyword>
<dbReference type="FunFam" id="1.20.210.10:FF:000005">
    <property type="entry name" value="Cytochrome c oxidase, cbb3-type, subunit I"/>
    <property type="match status" value="1"/>
</dbReference>
<accession>A0A8S4C3G6</accession>
<comment type="cofactor">
    <cofactor evidence="2">
        <name>heme</name>
        <dbReference type="ChEBI" id="CHEBI:30413"/>
    </cofactor>
</comment>
<dbReference type="PROSITE" id="PS50855">
    <property type="entry name" value="COX1"/>
    <property type="match status" value="1"/>
</dbReference>
<keyword evidence="9" id="KW-1003">Cell membrane</keyword>
<feature type="transmembrane region" description="Helical" evidence="21">
    <location>
        <begin position="160"/>
        <end position="184"/>
    </location>
</feature>
<dbReference type="SUPFAM" id="SSF81442">
    <property type="entry name" value="Cytochrome c oxidase subunit I-like"/>
    <property type="match status" value="1"/>
</dbReference>
<feature type="transmembrane region" description="Helical" evidence="21">
    <location>
        <begin position="235"/>
        <end position="254"/>
    </location>
</feature>
<keyword evidence="11 21" id="KW-0812">Transmembrane</keyword>
<evidence type="ECO:0000256" key="10">
    <source>
        <dbReference type="ARBA" id="ARBA00022617"/>
    </source>
</evidence>
<dbReference type="GO" id="GO:0046872">
    <property type="term" value="F:metal ion binding"/>
    <property type="evidence" value="ECO:0007669"/>
    <property type="project" value="UniProtKB-KW"/>
</dbReference>
<evidence type="ECO:0000256" key="8">
    <source>
        <dbReference type="ARBA" id="ARBA00022448"/>
    </source>
</evidence>
<evidence type="ECO:0000256" key="20">
    <source>
        <dbReference type="ARBA" id="ARBA00049512"/>
    </source>
</evidence>
<dbReference type="InterPro" id="IPR004677">
    <property type="entry name" value="Cyt_c_oxidase_cbb3_su1"/>
</dbReference>
<evidence type="ECO:0000256" key="21">
    <source>
        <dbReference type="SAM" id="Phobius"/>
    </source>
</evidence>
<dbReference type="PANTHER" id="PTHR10422:SF29">
    <property type="entry name" value="CYTOCHROME C OXIDASE SUBUNIT 1 HOMOLOG, BACTEROID"/>
    <property type="match status" value="1"/>
</dbReference>
<keyword evidence="15 21" id="KW-1133">Transmembrane helix</keyword>
<dbReference type="Proteomes" id="UP000837675">
    <property type="component" value="Unassembled WGS sequence"/>
</dbReference>
<feature type="transmembrane region" description="Helical" evidence="21">
    <location>
        <begin position="381"/>
        <end position="402"/>
    </location>
</feature>
<dbReference type="GO" id="GO:0022904">
    <property type="term" value="P:respiratory electron transport chain"/>
    <property type="evidence" value="ECO:0007669"/>
    <property type="project" value="TreeGrafter"/>
</dbReference>
<evidence type="ECO:0000256" key="18">
    <source>
        <dbReference type="ARBA" id="ARBA00023136"/>
    </source>
</evidence>
<keyword evidence="14" id="KW-0249">Electron transport</keyword>
<keyword evidence="17" id="KW-0186">Copper</keyword>
<feature type="transmembrane region" description="Helical" evidence="21">
    <location>
        <begin position="59"/>
        <end position="79"/>
    </location>
</feature>
<dbReference type="Pfam" id="PF00115">
    <property type="entry name" value="COX1"/>
    <property type="match status" value="1"/>
</dbReference>
<comment type="catalytic activity">
    <reaction evidence="20">
        <text>4 Fe(II)-[cytochrome c] + O2 + 8 H(+)(in) = 4 Fe(III)-[cytochrome c] + 2 H2O + 4 H(+)(out)</text>
        <dbReference type="Rhea" id="RHEA:11436"/>
        <dbReference type="Rhea" id="RHEA-COMP:10350"/>
        <dbReference type="Rhea" id="RHEA-COMP:14399"/>
        <dbReference type="ChEBI" id="CHEBI:15377"/>
        <dbReference type="ChEBI" id="CHEBI:15378"/>
        <dbReference type="ChEBI" id="CHEBI:15379"/>
        <dbReference type="ChEBI" id="CHEBI:29033"/>
        <dbReference type="ChEBI" id="CHEBI:29034"/>
        <dbReference type="EC" id="7.1.1.9"/>
    </reaction>
    <physiologicalReaction direction="left-to-right" evidence="20">
        <dbReference type="Rhea" id="RHEA:11437"/>
    </physiologicalReaction>
</comment>
<evidence type="ECO:0000313" key="23">
    <source>
        <dbReference type="EMBL" id="CAG7588758.1"/>
    </source>
</evidence>
<feature type="transmembrane region" description="Helical" evidence="21">
    <location>
        <begin position="126"/>
        <end position="148"/>
    </location>
</feature>
<feature type="transmembrane region" description="Helical" evidence="21">
    <location>
        <begin position="306"/>
        <end position="329"/>
    </location>
</feature>
<comment type="cofactor">
    <cofactor evidence="1">
        <name>heme b</name>
        <dbReference type="ChEBI" id="CHEBI:60344"/>
    </cofactor>
</comment>
<keyword evidence="12" id="KW-0479">Metal-binding</keyword>
<evidence type="ECO:0000259" key="22">
    <source>
        <dbReference type="PROSITE" id="PS50855"/>
    </source>
</evidence>
<proteinExistence type="inferred from homology"/>
<evidence type="ECO:0000256" key="5">
    <source>
        <dbReference type="ARBA" id="ARBA00004673"/>
    </source>
</evidence>
<feature type="transmembrane region" description="Helical" evidence="21">
    <location>
        <begin position="274"/>
        <end position="294"/>
    </location>
</feature>
<dbReference type="InterPro" id="IPR023615">
    <property type="entry name" value="Cyt_c_Oxase_su1_BS"/>
</dbReference>
<dbReference type="EMBL" id="CAJVAF010000010">
    <property type="protein sequence ID" value="CAG7588758.1"/>
    <property type="molecule type" value="Genomic_DNA"/>
</dbReference>
<evidence type="ECO:0000256" key="3">
    <source>
        <dbReference type="ARBA" id="ARBA00001973"/>
    </source>
</evidence>
<dbReference type="InterPro" id="IPR023616">
    <property type="entry name" value="Cyt_c_oxase-like_su1_dom"/>
</dbReference>
<dbReference type="GO" id="GO:0009060">
    <property type="term" value="P:aerobic respiration"/>
    <property type="evidence" value="ECO:0007669"/>
    <property type="project" value="InterPro"/>
</dbReference>
<feature type="transmembrane region" description="Helical" evidence="21">
    <location>
        <begin position="349"/>
        <end position="369"/>
    </location>
</feature>
<evidence type="ECO:0000256" key="7">
    <source>
        <dbReference type="ARBA" id="ARBA00015947"/>
    </source>
</evidence>
<keyword evidence="13" id="KW-1278">Translocase</keyword>
<dbReference type="GO" id="GO:0004129">
    <property type="term" value="F:cytochrome-c oxidase activity"/>
    <property type="evidence" value="ECO:0007669"/>
    <property type="project" value="UniProtKB-EC"/>
</dbReference>
<dbReference type="GO" id="GO:0020037">
    <property type="term" value="F:heme binding"/>
    <property type="evidence" value="ECO:0007669"/>
    <property type="project" value="InterPro"/>
</dbReference>
<comment type="similarity">
    <text evidence="6">Belongs to the heme-copper respiratory oxidase family.</text>
</comment>